<organism evidence="1">
    <name type="scientific">Terrestrivirus sp</name>
    <dbReference type="NCBI Taxonomy" id="2487775"/>
    <lineage>
        <taxon>Viruses</taxon>
        <taxon>Varidnaviria</taxon>
        <taxon>Bamfordvirae</taxon>
        <taxon>Nucleocytoviricota</taxon>
        <taxon>Megaviricetes</taxon>
        <taxon>Imitervirales</taxon>
        <taxon>Mimiviridae</taxon>
        <taxon>Klosneuvirinae</taxon>
    </lineage>
</organism>
<sequence length="193" mass="21401">MQENINRNVLLLDDLAVNNLTPFAERGLVRDELAVDKQLELDAFAPLVDPILINPVFADRALVERALGDSALADRLRVERELANRELADRLRADRELAARELVADELATNELAADEIATSELIAQEALDGRVGSFINAEGLLLPGHLRMQLNEKLLEEARARQALALKERDILTNEVLINDIDGVDQINGEII</sequence>
<reference evidence="1" key="1">
    <citation type="submission" date="2018-10" db="EMBL/GenBank/DDBJ databases">
        <title>Hidden diversity of soil giant viruses.</title>
        <authorList>
            <person name="Schulz F."/>
            <person name="Alteio L."/>
            <person name="Goudeau D."/>
            <person name="Ryan E.M."/>
            <person name="Malmstrom R.R."/>
            <person name="Blanchard J."/>
            <person name="Woyke T."/>
        </authorList>
    </citation>
    <scope>NUCLEOTIDE SEQUENCE</scope>
    <source>
        <strain evidence="1">TEV1</strain>
    </source>
</reference>
<accession>A0A3G4ZLW4</accession>
<proteinExistence type="predicted"/>
<gene>
    <name evidence="1" type="ORF">Terrestrivirus1_278</name>
</gene>
<name>A0A3G4ZLW4_9VIRU</name>
<dbReference type="EMBL" id="MK071979">
    <property type="protein sequence ID" value="AYV75404.1"/>
    <property type="molecule type" value="Genomic_DNA"/>
</dbReference>
<evidence type="ECO:0000313" key="1">
    <source>
        <dbReference type="EMBL" id="AYV75404.1"/>
    </source>
</evidence>
<protein>
    <submittedName>
        <fullName evidence="1">Uncharacterized protein</fullName>
    </submittedName>
</protein>